<dbReference type="GO" id="GO:0000287">
    <property type="term" value="F:magnesium ion binding"/>
    <property type="evidence" value="ECO:0007669"/>
    <property type="project" value="UniProtKB-UniRule"/>
</dbReference>
<dbReference type="AlphaFoldDB" id="Q0F3I8"/>
<dbReference type="InParanoid" id="Q0F3I8"/>
<proteinExistence type="inferred from homology"/>
<dbReference type="RefSeq" id="WP_009851099.1">
    <property type="nucleotide sequence ID" value="NZ_DS022295.1"/>
</dbReference>
<dbReference type="Proteomes" id="UP000005297">
    <property type="component" value="Unassembled WGS sequence"/>
</dbReference>
<evidence type="ECO:0000259" key="9">
    <source>
        <dbReference type="Pfam" id="PF01648"/>
    </source>
</evidence>
<dbReference type="SUPFAM" id="SSF56214">
    <property type="entry name" value="4'-phosphopantetheinyl transferase"/>
    <property type="match status" value="1"/>
</dbReference>
<keyword evidence="7 8" id="KW-0275">Fatty acid biosynthesis</keyword>
<feature type="domain" description="4'-phosphopantetheinyl transferase" evidence="9">
    <location>
        <begin position="5"/>
        <end position="103"/>
    </location>
</feature>
<keyword evidence="8" id="KW-0963">Cytoplasm</keyword>
<evidence type="ECO:0000313" key="11">
    <source>
        <dbReference type="Proteomes" id="UP000005297"/>
    </source>
</evidence>
<feature type="binding site" evidence="8">
    <location>
        <position position="58"/>
    </location>
    <ligand>
        <name>Mg(2+)</name>
        <dbReference type="ChEBI" id="CHEBI:18420"/>
    </ligand>
</feature>
<comment type="caution">
    <text evidence="10">The sequence shown here is derived from an EMBL/GenBank/DDBJ whole genome shotgun (WGS) entry which is preliminary data.</text>
</comment>
<dbReference type="GO" id="GO:0008897">
    <property type="term" value="F:holo-[acyl-carrier-protein] synthase activity"/>
    <property type="evidence" value="ECO:0007669"/>
    <property type="project" value="UniProtKB-UniRule"/>
</dbReference>
<name>Q0F3I8_9PROT</name>
<dbReference type="GO" id="GO:0006633">
    <property type="term" value="P:fatty acid biosynthetic process"/>
    <property type="evidence" value="ECO:0007669"/>
    <property type="project" value="UniProtKB-UniRule"/>
</dbReference>
<evidence type="ECO:0000256" key="8">
    <source>
        <dbReference type="HAMAP-Rule" id="MF_00101"/>
    </source>
</evidence>
<comment type="catalytic activity">
    <reaction evidence="8">
        <text>apo-[ACP] + CoA = holo-[ACP] + adenosine 3',5'-bisphosphate + H(+)</text>
        <dbReference type="Rhea" id="RHEA:12068"/>
        <dbReference type="Rhea" id="RHEA-COMP:9685"/>
        <dbReference type="Rhea" id="RHEA-COMP:9690"/>
        <dbReference type="ChEBI" id="CHEBI:15378"/>
        <dbReference type="ChEBI" id="CHEBI:29999"/>
        <dbReference type="ChEBI" id="CHEBI:57287"/>
        <dbReference type="ChEBI" id="CHEBI:58343"/>
        <dbReference type="ChEBI" id="CHEBI:64479"/>
        <dbReference type="EC" id="2.7.8.7"/>
    </reaction>
</comment>
<dbReference type="STRING" id="314344.AL013_04115"/>
<dbReference type="InterPro" id="IPR037143">
    <property type="entry name" value="4-PPantetheinyl_Trfase_dom_sf"/>
</dbReference>
<gene>
    <name evidence="8" type="primary">acpS</name>
    <name evidence="10" type="ORF">SPV1_04013</name>
</gene>
<evidence type="ECO:0000256" key="1">
    <source>
        <dbReference type="ARBA" id="ARBA00022516"/>
    </source>
</evidence>
<keyword evidence="3 8" id="KW-0479">Metal-binding</keyword>
<dbReference type="FunCoup" id="Q0F3I8">
    <property type="interactions" value="141"/>
</dbReference>
<evidence type="ECO:0000256" key="4">
    <source>
        <dbReference type="ARBA" id="ARBA00022832"/>
    </source>
</evidence>
<comment type="subcellular location">
    <subcellularLocation>
        <location evidence="8">Cytoplasm</location>
    </subcellularLocation>
</comment>
<evidence type="ECO:0000256" key="7">
    <source>
        <dbReference type="ARBA" id="ARBA00023160"/>
    </source>
</evidence>
<dbReference type="InterPro" id="IPR004568">
    <property type="entry name" value="Ppantetheine-prot_Trfase_dom"/>
</dbReference>
<dbReference type="Gene3D" id="3.90.470.20">
    <property type="entry name" value="4'-phosphopantetheinyl transferase domain"/>
    <property type="match status" value="1"/>
</dbReference>
<dbReference type="GO" id="GO:0005737">
    <property type="term" value="C:cytoplasm"/>
    <property type="evidence" value="ECO:0007669"/>
    <property type="project" value="UniProtKB-SubCell"/>
</dbReference>
<sequence>MTIAGIGVDRVVIARINRSVERFGTRFLQRIYTDAEIAQSQAKGNPSRRFAMLFAAKEAVSKALGTGFHQGVAPRDIETIHLPSGKPAVTLYGGARRVAEKQGVTAVHVSLTDDDGIAMAFVVAELDS</sequence>
<dbReference type="HAMAP" id="MF_00101">
    <property type="entry name" value="AcpS"/>
    <property type="match status" value="1"/>
</dbReference>
<keyword evidence="6 8" id="KW-0443">Lipid metabolism</keyword>
<comment type="function">
    <text evidence="8">Transfers the 4'-phosphopantetheine moiety from coenzyme A to a Ser of acyl-carrier-protein.</text>
</comment>
<dbReference type="InterPro" id="IPR002582">
    <property type="entry name" value="ACPS"/>
</dbReference>
<evidence type="ECO:0000256" key="6">
    <source>
        <dbReference type="ARBA" id="ARBA00023098"/>
    </source>
</evidence>
<dbReference type="EMBL" id="AATS01000001">
    <property type="protein sequence ID" value="EAU55953.1"/>
    <property type="molecule type" value="Genomic_DNA"/>
</dbReference>
<evidence type="ECO:0000256" key="2">
    <source>
        <dbReference type="ARBA" id="ARBA00022679"/>
    </source>
</evidence>
<protein>
    <recommendedName>
        <fullName evidence="8">Holo-[acyl-carrier-protein] synthase</fullName>
        <shortName evidence="8">Holo-ACP synthase</shortName>
        <ecNumber evidence="8">2.7.8.7</ecNumber>
    </recommendedName>
    <alternativeName>
        <fullName evidence="8">4'-phosphopantetheinyl transferase AcpS</fullName>
    </alternativeName>
</protein>
<keyword evidence="11" id="KW-1185">Reference proteome</keyword>
<dbReference type="NCBIfam" id="TIGR00516">
    <property type="entry name" value="acpS"/>
    <property type="match status" value="1"/>
</dbReference>
<accession>Q0F3I8</accession>
<feature type="binding site" evidence="8">
    <location>
        <position position="9"/>
    </location>
    <ligand>
        <name>Mg(2+)</name>
        <dbReference type="ChEBI" id="CHEBI:18420"/>
    </ligand>
</feature>
<keyword evidence="1 8" id="KW-0444">Lipid biosynthesis</keyword>
<dbReference type="OrthoDB" id="517356at2"/>
<comment type="similarity">
    <text evidence="8">Belongs to the P-Pant transferase superfamily. AcpS family.</text>
</comment>
<evidence type="ECO:0000256" key="3">
    <source>
        <dbReference type="ARBA" id="ARBA00022723"/>
    </source>
</evidence>
<keyword evidence="2 8" id="KW-0808">Transferase</keyword>
<dbReference type="eggNOG" id="COG0736">
    <property type="taxonomic scope" value="Bacteria"/>
</dbReference>
<dbReference type="NCBIfam" id="TIGR00556">
    <property type="entry name" value="pantethn_trn"/>
    <property type="match status" value="1"/>
</dbReference>
<organism evidence="10 11">
    <name type="scientific">Mariprofundus ferrooxydans PV-1</name>
    <dbReference type="NCBI Taxonomy" id="314345"/>
    <lineage>
        <taxon>Bacteria</taxon>
        <taxon>Pseudomonadati</taxon>
        <taxon>Pseudomonadota</taxon>
        <taxon>Candidatius Mariprofundia</taxon>
        <taxon>Mariprofundales</taxon>
        <taxon>Mariprofundaceae</taxon>
        <taxon>Mariprofundus</taxon>
    </lineage>
</organism>
<reference evidence="10 11" key="1">
    <citation type="submission" date="2006-09" db="EMBL/GenBank/DDBJ databases">
        <authorList>
            <person name="Emerson D."/>
            <person name="Ferriera S."/>
            <person name="Johnson J."/>
            <person name="Kravitz S."/>
            <person name="Halpern A."/>
            <person name="Remington K."/>
            <person name="Beeson K."/>
            <person name="Tran B."/>
            <person name="Rogers Y.-H."/>
            <person name="Friedman R."/>
            <person name="Venter J.C."/>
        </authorList>
    </citation>
    <scope>NUCLEOTIDE SEQUENCE [LARGE SCALE GENOMIC DNA]</scope>
    <source>
        <strain evidence="10 11">PV-1</strain>
    </source>
</reference>
<evidence type="ECO:0000313" key="10">
    <source>
        <dbReference type="EMBL" id="EAU55953.1"/>
    </source>
</evidence>
<keyword evidence="4 8" id="KW-0276">Fatty acid metabolism</keyword>
<dbReference type="EC" id="2.7.8.7" evidence="8"/>
<dbReference type="Pfam" id="PF01648">
    <property type="entry name" value="ACPS"/>
    <property type="match status" value="1"/>
</dbReference>
<comment type="cofactor">
    <cofactor evidence="8">
        <name>Mg(2+)</name>
        <dbReference type="ChEBI" id="CHEBI:18420"/>
    </cofactor>
</comment>
<dbReference type="InterPro" id="IPR008278">
    <property type="entry name" value="4-PPantetheinyl_Trfase_dom"/>
</dbReference>
<keyword evidence="5 8" id="KW-0460">Magnesium</keyword>
<evidence type="ECO:0000256" key="5">
    <source>
        <dbReference type="ARBA" id="ARBA00022842"/>
    </source>
</evidence>
<dbReference type="HOGENOM" id="CLU_089696_0_2_0"/>